<keyword evidence="1" id="KW-0732">Signal</keyword>
<dbReference type="EMBL" id="JARK01001342">
    <property type="protein sequence ID" value="EYC29164.1"/>
    <property type="molecule type" value="Genomic_DNA"/>
</dbReference>
<evidence type="ECO:0000256" key="1">
    <source>
        <dbReference type="SAM" id="SignalP"/>
    </source>
</evidence>
<protein>
    <recommendedName>
        <fullName evidence="4">SXP/RAL-2 family protein Ani s 5-like cation-binding domain-containing protein</fullName>
    </recommendedName>
</protein>
<dbReference type="AlphaFoldDB" id="A0A016VNK4"/>
<evidence type="ECO:0000313" key="3">
    <source>
        <dbReference type="Proteomes" id="UP000024635"/>
    </source>
</evidence>
<evidence type="ECO:0000313" key="2">
    <source>
        <dbReference type="EMBL" id="EYC29164.1"/>
    </source>
</evidence>
<organism evidence="2 3">
    <name type="scientific">Ancylostoma ceylanicum</name>
    <dbReference type="NCBI Taxonomy" id="53326"/>
    <lineage>
        <taxon>Eukaryota</taxon>
        <taxon>Metazoa</taxon>
        <taxon>Ecdysozoa</taxon>
        <taxon>Nematoda</taxon>
        <taxon>Chromadorea</taxon>
        <taxon>Rhabditida</taxon>
        <taxon>Rhabditina</taxon>
        <taxon>Rhabditomorpha</taxon>
        <taxon>Strongyloidea</taxon>
        <taxon>Ancylostomatidae</taxon>
        <taxon>Ancylostomatinae</taxon>
        <taxon>Ancylostoma</taxon>
    </lineage>
</organism>
<dbReference type="OrthoDB" id="5845118at2759"/>
<proteinExistence type="predicted"/>
<accession>A0A016VNK4</accession>
<name>A0A016VNK4_9BILA</name>
<keyword evidence="3" id="KW-1185">Reference proteome</keyword>
<evidence type="ECO:0008006" key="4">
    <source>
        <dbReference type="Google" id="ProtNLM"/>
    </source>
</evidence>
<gene>
    <name evidence="2" type="primary">Acey_s0006.g2819</name>
    <name evidence="2" type="ORF">Y032_0006g2819</name>
</gene>
<dbReference type="Proteomes" id="UP000024635">
    <property type="component" value="Unassembled WGS sequence"/>
</dbReference>
<sequence length="174" mass="19947">MFDIIILCTVVSHILARPVPDSHDIASSLVKKPDDVATDQEIEDFVAMLKIMRDTSVAKEKRVEDIVAILKRNDENLPRKSVEDLLDLADDEWKSVHNASPKVKDAYNKTYNLLVDPKFYKMDLTKQKAEVEKIFNALSDSEKKEMEEIVKKTMKKAKELGYEDLPEPLGTQRK</sequence>
<feature type="chain" id="PRO_5001490348" description="SXP/RAL-2 family protein Ani s 5-like cation-binding domain-containing protein" evidence="1">
    <location>
        <begin position="17"/>
        <end position="174"/>
    </location>
</feature>
<comment type="caution">
    <text evidence="2">The sequence shown here is derived from an EMBL/GenBank/DDBJ whole genome shotgun (WGS) entry which is preliminary data.</text>
</comment>
<reference evidence="3" key="1">
    <citation type="journal article" date="2015" name="Nat. Genet.">
        <title>The genome and transcriptome of the zoonotic hookworm Ancylostoma ceylanicum identify infection-specific gene families.</title>
        <authorList>
            <person name="Schwarz E.M."/>
            <person name="Hu Y."/>
            <person name="Antoshechkin I."/>
            <person name="Miller M.M."/>
            <person name="Sternberg P.W."/>
            <person name="Aroian R.V."/>
        </authorList>
    </citation>
    <scope>NUCLEOTIDE SEQUENCE</scope>
    <source>
        <strain evidence="3">HY135</strain>
    </source>
</reference>
<feature type="signal peptide" evidence="1">
    <location>
        <begin position="1"/>
        <end position="16"/>
    </location>
</feature>